<dbReference type="Proteomes" id="UP000239867">
    <property type="component" value="Chromosome"/>
</dbReference>
<proteinExistence type="predicted"/>
<evidence type="ECO:0000313" key="2">
    <source>
        <dbReference type="Proteomes" id="UP000239867"/>
    </source>
</evidence>
<evidence type="ECO:0000313" key="1">
    <source>
        <dbReference type="EMBL" id="AVD71306.1"/>
    </source>
</evidence>
<reference evidence="1 2" key="1">
    <citation type="journal article" date="2018" name="MBio">
        <title>Insights into the evolution of host association through the isolation and characterization of a novel human periodontal pathobiont, Desulfobulbus oralis.</title>
        <authorList>
            <person name="Cross K.L."/>
            <person name="Chirania P."/>
            <person name="Xiong W."/>
            <person name="Beall C.J."/>
            <person name="Elkins J.G."/>
            <person name="Giannone R.J."/>
            <person name="Griffen A.L."/>
            <person name="Guss A.M."/>
            <person name="Hettich R.L."/>
            <person name="Joshi S.S."/>
            <person name="Mokrzan E.M."/>
            <person name="Martin R.K."/>
            <person name="Zhulin I.B."/>
            <person name="Leys E.J."/>
            <person name="Podar M."/>
        </authorList>
    </citation>
    <scope>NUCLEOTIDE SEQUENCE [LARGE SCALE GENOMIC DNA]</scope>
    <source>
        <strain evidence="1 2">ORNL</strain>
    </source>
</reference>
<sequence length="95" mass="10012">MQGSSFPIDAGRLPAACSGAEWGLAQGRRVWRATAQVGSRNPDQRWASARGQALLVQSLQVHWPLRGEGGEAFLQKPGPALMTGASGSGLIPDFL</sequence>
<organism evidence="1 2">
    <name type="scientific">Desulfobulbus oralis</name>
    <dbReference type="NCBI Taxonomy" id="1986146"/>
    <lineage>
        <taxon>Bacteria</taxon>
        <taxon>Pseudomonadati</taxon>
        <taxon>Thermodesulfobacteriota</taxon>
        <taxon>Desulfobulbia</taxon>
        <taxon>Desulfobulbales</taxon>
        <taxon>Desulfobulbaceae</taxon>
        <taxon>Desulfobulbus</taxon>
    </lineage>
</organism>
<accession>A0A2L1GNT8</accession>
<protein>
    <submittedName>
        <fullName evidence="1">Uncharacterized protein</fullName>
    </submittedName>
</protein>
<dbReference type="AlphaFoldDB" id="A0A2L1GNT8"/>
<keyword evidence="2" id="KW-1185">Reference proteome</keyword>
<dbReference type="KEGG" id="deo:CAY53_07330"/>
<gene>
    <name evidence="1" type="ORF">CAY53_07330</name>
</gene>
<dbReference type="EMBL" id="CP021255">
    <property type="protein sequence ID" value="AVD71306.1"/>
    <property type="molecule type" value="Genomic_DNA"/>
</dbReference>
<name>A0A2L1GNT8_9BACT</name>